<comment type="similarity">
    <text evidence="1">Belongs to the indoleamine 2,3-dioxygenase family.</text>
</comment>
<dbReference type="Gene3D" id="1.20.58.480">
    <property type="match status" value="1"/>
</dbReference>
<dbReference type="Pfam" id="PF01231">
    <property type="entry name" value="IDO"/>
    <property type="match status" value="1"/>
</dbReference>
<dbReference type="GO" id="GO:0046872">
    <property type="term" value="F:metal ion binding"/>
    <property type="evidence" value="ECO:0007669"/>
    <property type="project" value="UniProtKB-KW"/>
</dbReference>
<evidence type="ECO:0000256" key="1">
    <source>
        <dbReference type="ARBA" id="ARBA00007119"/>
    </source>
</evidence>
<evidence type="ECO:0000313" key="6">
    <source>
        <dbReference type="Proteomes" id="UP001140511"/>
    </source>
</evidence>
<sequence length="434" mass="48896">MSPPTIVFDSSECNQLAETRDFSLARNTFLPQEKPCKQLSDKYYEPWETIAAQLRTLIENREMRDAINRLSILSTDGLSTEPEWRRAYVMLAYMTHAYIWAGDNPEEVLPPQITIPFQAVSAHVELPPVLTYTAASLWNFSCSGEDFSEPEDLSTLFTFTETESESWFLLISVAMEAKASGIIQTIVGATEAIKTRNYNVISDKLQDIKSFIKSAGMLLERMYEKCDPMIFYHRVRPFLAGSKNMGAAGLPRGVFYDEGEGKGQWRQLQGGSNGQSCLIQLLDVVLGIEHNSNCATDQKSFHHEARDYMPGPHRRFLLHIAEACNIRELAMLPEGEVASAEHQRLRSSYLAAADQLCEFRSIHIQIVTRYIILPSKKPLKGESRRNLASPVSYGMENAANDAMIGTGGTRLISFLKETRDETFNAKKLDERVSQ</sequence>
<feature type="binding site" description="proximal binding residue" evidence="4">
    <location>
        <position position="363"/>
    </location>
    <ligand>
        <name>heme b</name>
        <dbReference type="ChEBI" id="CHEBI:60344"/>
    </ligand>
    <ligandPart>
        <name>Fe</name>
        <dbReference type="ChEBI" id="CHEBI:18248"/>
    </ligandPart>
</feature>
<dbReference type="GO" id="GO:0005737">
    <property type="term" value="C:cytoplasm"/>
    <property type="evidence" value="ECO:0007669"/>
    <property type="project" value="TreeGrafter"/>
</dbReference>
<proteinExistence type="inferred from homology"/>
<dbReference type="GO" id="GO:0020037">
    <property type="term" value="F:heme binding"/>
    <property type="evidence" value="ECO:0007669"/>
    <property type="project" value="InterPro"/>
</dbReference>
<evidence type="ECO:0000256" key="2">
    <source>
        <dbReference type="ARBA" id="ARBA00022723"/>
    </source>
</evidence>
<dbReference type="InterPro" id="IPR000898">
    <property type="entry name" value="Indolamine_dOase"/>
</dbReference>
<comment type="caution">
    <text evidence="5">The sequence shown here is derived from an EMBL/GenBank/DDBJ whole genome shotgun (WGS) entry which is preliminary data.</text>
</comment>
<dbReference type="PANTHER" id="PTHR28657">
    <property type="entry name" value="INDOLEAMINE 2,3-DIOXYGENASE"/>
    <property type="match status" value="1"/>
</dbReference>
<gene>
    <name evidence="5" type="ORF">T069G_10569</name>
</gene>
<dbReference type="GO" id="GO:0033754">
    <property type="term" value="F:indoleamine 2,3-dioxygenase activity"/>
    <property type="evidence" value="ECO:0007669"/>
    <property type="project" value="TreeGrafter"/>
</dbReference>
<dbReference type="GO" id="GO:0019441">
    <property type="term" value="P:L-tryptophan catabolic process to kynurenine"/>
    <property type="evidence" value="ECO:0007669"/>
    <property type="project" value="InterPro"/>
</dbReference>
<organism evidence="5 6">
    <name type="scientific">Trichoderma breve</name>
    <dbReference type="NCBI Taxonomy" id="2034170"/>
    <lineage>
        <taxon>Eukaryota</taxon>
        <taxon>Fungi</taxon>
        <taxon>Dikarya</taxon>
        <taxon>Ascomycota</taxon>
        <taxon>Pezizomycotina</taxon>
        <taxon>Sordariomycetes</taxon>
        <taxon>Hypocreomycetidae</taxon>
        <taxon>Hypocreales</taxon>
        <taxon>Hypocreaceae</taxon>
        <taxon>Trichoderma</taxon>
    </lineage>
</organism>
<dbReference type="Proteomes" id="UP001140511">
    <property type="component" value="Unassembled WGS sequence"/>
</dbReference>
<keyword evidence="6" id="KW-1185">Reference proteome</keyword>
<name>A0A9W9B8L8_9HYPO</name>
<accession>A0A9W9B8L8</accession>
<dbReference type="RefSeq" id="XP_056024069.1">
    <property type="nucleotide sequence ID" value="XM_056177779.1"/>
</dbReference>
<dbReference type="AlphaFoldDB" id="A0A9W9B8L8"/>
<keyword evidence="3 4" id="KW-0408">Iron</keyword>
<dbReference type="GO" id="GO:0034354">
    <property type="term" value="P:'de novo' NAD+ biosynthetic process from L-tryptophan"/>
    <property type="evidence" value="ECO:0007669"/>
    <property type="project" value="TreeGrafter"/>
</dbReference>
<keyword evidence="2 4" id="KW-0479">Metal-binding</keyword>
<evidence type="ECO:0000256" key="4">
    <source>
        <dbReference type="PIRSR" id="PIRSR600898-1"/>
    </source>
</evidence>
<dbReference type="GeneID" id="80872467"/>
<dbReference type="EMBL" id="JAOPEN010000007">
    <property type="protein sequence ID" value="KAJ4855011.1"/>
    <property type="molecule type" value="Genomic_DNA"/>
</dbReference>
<dbReference type="PANTHER" id="PTHR28657:SF10">
    <property type="entry name" value="INDOLEAMINE 2,3-DIOXYGENASE"/>
    <property type="match status" value="1"/>
</dbReference>
<reference evidence="5" key="1">
    <citation type="submission" date="2022-09" db="EMBL/GenBank/DDBJ databases">
        <title>Chromosome-level assembly of Trichoderma breve T069, a fungus used in development of biopesticide product.</title>
        <authorList>
            <person name="Lin R."/>
            <person name="Liu T."/>
        </authorList>
    </citation>
    <scope>NUCLEOTIDE SEQUENCE</scope>
    <source>
        <strain evidence="5">T069</strain>
    </source>
</reference>
<evidence type="ECO:0000313" key="5">
    <source>
        <dbReference type="EMBL" id="KAJ4855011.1"/>
    </source>
</evidence>
<dbReference type="InterPro" id="IPR037217">
    <property type="entry name" value="Trp/Indoleamine_2_3_dOase-like"/>
</dbReference>
<protein>
    <submittedName>
        <fullName evidence="5">Indoleamine 2,3-dioxygenase domain-containing protein</fullName>
    </submittedName>
</protein>
<keyword evidence="4" id="KW-0349">Heme</keyword>
<dbReference type="SUPFAM" id="SSF140959">
    <property type="entry name" value="Indolic compounds 2,3-dioxygenase-like"/>
    <property type="match status" value="1"/>
</dbReference>
<evidence type="ECO:0000256" key="3">
    <source>
        <dbReference type="ARBA" id="ARBA00023004"/>
    </source>
</evidence>